<dbReference type="GeneID" id="81594686"/>
<gene>
    <name evidence="6" type="ORF">N7458_001060</name>
</gene>
<proteinExistence type="inferred from homology"/>
<dbReference type="InterPro" id="IPR020946">
    <property type="entry name" value="Flavin_mOase-like"/>
</dbReference>
<comment type="similarity">
    <text evidence="2">Belongs to the FAD-binding monooxygenase family.</text>
</comment>
<evidence type="ECO:0000256" key="3">
    <source>
        <dbReference type="ARBA" id="ARBA00022630"/>
    </source>
</evidence>
<name>A0AAD6CAG0_9EURO</name>
<dbReference type="AlphaFoldDB" id="A0AAD6CAG0"/>
<organism evidence="6 7">
    <name type="scientific">Penicillium daleae</name>
    <dbReference type="NCBI Taxonomy" id="63821"/>
    <lineage>
        <taxon>Eukaryota</taxon>
        <taxon>Fungi</taxon>
        <taxon>Dikarya</taxon>
        <taxon>Ascomycota</taxon>
        <taxon>Pezizomycotina</taxon>
        <taxon>Eurotiomycetes</taxon>
        <taxon>Eurotiomycetidae</taxon>
        <taxon>Eurotiales</taxon>
        <taxon>Aspergillaceae</taxon>
        <taxon>Penicillium</taxon>
    </lineage>
</organism>
<reference evidence="6" key="2">
    <citation type="journal article" date="2023" name="IMA Fungus">
        <title>Comparative genomic study of the Penicillium genus elucidates a diverse pangenome and 15 lateral gene transfer events.</title>
        <authorList>
            <person name="Petersen C."/>
            <person name="Sorensen T."/>
            <person name="Nielsen M.R."/>
            <person name="Sondergaard T.E."/>
            <person name="Sorensen J.L."/>
            <person name="Fitzpatrick D.A."/>
            <person name="Frisvad J.C."/>
            <person name="Nielsen K.L."/>
        </authorList>
    </citation>
    <scope>NUCLEOTIDE SEQUENCE</scope>
    <source>
        <strain evidence="6">IBT 16125</strain>
    </source>
</reference>
<dbReference type="PANTHER" id="PTHR42877">
    <property type="entry name" value="L-ORNITHINE N(5)-MONOOXYGENASE-RELATED"/>
    <property type="match status" value="1"/>
</dbReference>
<sequence length="559" mass="62500">MAATPAPYEVSDQWMGQPRPVRVVVVGAGIGGIAAVRLFHEVFQAKPAELIIYEKNNDVGGTWLENRYPGCSCDIPAHGYTYSWEGNSGWSKPYVGAEEIFDYYKGRAQAYGVFDHLHLRHRVTSATWADGDGRWKLDILNLADGSTIHDECDVLINAGGFLNNWKWPAIDGIENFRGHKVHSAKWDDDCSFEGKTVGVIGSGSSAIQIVPLIQKEVKSLVSFDRSPTWITPEFAAEFVPEGKSAVFSAEQRKRWADNPHEFLAYRKAIESSANKFFNLQFKNSNAQKELTEQFTTSMKKRLGREDLASLLVPTFAVGCRRMTPGHGYLEALAASNVTVRGDPIAHITRNGIQMADGTHLALDVIICATGFDTSYRPSFSLVGKNGRDLREYWADEPRSYLSVAFVLHDVPVHIALLTIIVATGPNFPLANGSLLACLEQTLRYAFAATRKIQTHNLKSLSPTRGAVDEFQEHKDALMEELVWTSHCRSWYKNGKVDGKVWGPWCGSALHFIELLGQPRWEDFDIEYRSGNRFQYLGKGQTEREKCGDDLAWYLKQPGV</sequence>
<evidence type="ECO:0000313" key="7">
    <source>
        <dbReference type="Proteomes" id="UP001213681"/>
    </source>
</evidence>
<dbReference type="InterPro" id="IPR036188">
    <property type="entry name" value="FAD/NAD-bd_sf"/>
</dbReference>
<keyword evidence="4" id="KW-0274">FAD</keyword>
<keyword evidence="5" id="KW-0560">Oxidoreductase</keyword>
<comment type="cofactor">
    <cofactor evidence="1">
        <name>FAD</name>
        <dbReference type="ChEBI" id="CHEBI:57692"/>
    </cofactor>
</comment>
<dbReference type="GO" id="GO:0050660">
    <property type="term" value="F:flavin adenine dinucleotide binding"/>
    <property type="evidence" value="ECO:0007669"/>
    <property type="project" value="InterPro"/>
</dbReference>
<keyword evidence="3" id="KW-0285">Flavoprotein</keyword>
<dbReference type="GO" id="GO:0004499">
    <property type="term" value="F:N,N-dimethylaniline monooxygenase activity"/>
    <property type="evidence" value="ECO:0007669"/>
    <property type="project" value="InterPro"/>
</dbReference>
<dbReference type="Proteomes" id="UP001213681">
    <property type="component" value="Unassembled WGS sequence"/>
</dbReference>
<dbReference type="Pfam" id="PF00743">
    <property type="entry name" value="FMO-like"/>
    <property type="match status" value="1"/>
</dbReference>
<protein>
    <submittedName>
        <fullName evidence="6">Uncharacterized protein</fullName>
    </submittedName>
</protein>
<accession>A0AAD6CAG0</accession>
<dbReference type="Pfam" id="PF13450">
    <property type="entry name" value="NAD_binding_8"/>
    <property type="match status" value="1"/>
</dbReference>
<evidence type="ECO:0000256" key="4">
    <source>
        <dbReference type="ARBA" id="ARBA00022827"/>
    </source>
</evidence>
<dbReference type="GO" id="GO:0050661">
    <property type="term" value="F:NADP binding"/>
    <property type="evidence" value="ECO:0007669"/>
    <property type="project" value="InterPro"/>
</dbReference>
<evidence type="ECO:0000313" key="6">
    <source>
        <dbReference type="EMBL" id="KAJ5459508.1"/>
    </source>
</evidence>
<comment type="caution">
    <text evidence="6">The sequence shown here is derived from an EMBL/GenBank/DDBJ whole genome shotgun (WGS) entry which is preliminary data.</text>
</comment>
<dbReference type="SUPFAM" id="SSF51905">
    <property type="entry name" value="FAD/NAD(P)-binding domain"/>
    <property type="match status" value="2"/>
</dbReference>
<dbReference type="PANTHER" id="PTHR42877:SF11">
    <property type="entry name" value="MONOOXYGENASE, PUTATIVE (AFU_ORTHOLOGUE AFUA_6G13790)-RELATED"/>
    <property type="match status" value="1"/>
</dbReference>
<dbReference type="InterPro" id="IPR051209">
    <property type="entry name" value="FAD-bind_Monooxygenase_sf"/>
</dbReference>
<dbReference type="RefSeq" id="XP_056768550.1">
    <property type="nucleotide sequence ID" value="XM_056904443.1"/>
</dbReference>
<reference evidence="6" key="1">
    <citation type="submission" date="2022-12" db="EMBL/GenBank/DDBJ databases">
        <authorList>
            <person name="Petersen C."/>
        </authorList>
    </citation>
    <scope>NUCLEOTIDE SEQUENCE</scope>
    <source>
        <strain evidence="6">IBT 16125</strain>
    </source>
</reference>
<evidence type="ECO:0000256" key="1">
    <source>
        <dbReference type="ARBA" id="ARBA00001974"/>
    </source>
</evidence>
<evidence type="ECO:0000256" key="5">
    <source>
        <dbReference type="ARBA" id="ARBA00023002"/>
    </source>
</evidence>
<dbReference type="EMBL" id="JAPVEA010000002">
    <property type="protein sequence ID" value="KAJ5459508.1"/>
    <property type="molecule type" value="Genomic_DNA"/>
</dbReference>
<keyword evidence="7" id="KW-1185">Reference proteome</keyword>
<evidence type="ECO:0000256" key="2">
    <source>
        <dbReference type="ARBA" id="ARBA00010139"/>
    </source>
</evidence>
<dbReference type="Gene3D" id="3.50.50.60">
    <property type="entry name" value="FAD/NAD(P)-binding domain"/>
    <property type="match status" value="2"/>
</dbReference>